<dbReference type="OrthoDB" id="660555at2759"/>
<proteinExistence type="predicted"/>
<evidence type="ECO:0000313" key="5">
    <source>
        <dbReference type="Proteomes" id="UP000785679"/>
    </source>
</evidence>
<sequence length="1509" mass="171315">MAPNITGGNALKTAGLKNKISILAQEGSIPSLSLAQSNYYYQSPPDEAHQNMLISNIAVKGGATMNDLPTVPQSAYVSLLGSQVFPSGIGLLSPPILSPKGGDQHLHATLQQDWSDNLRAVTPDVLVEDNECSDDEERKETEQLPFTKDMIDNSNPHRLQRILMSSEGYVSRRGELGILNFLPNVDDSDDMHGVDVEVSDVEKNVAQRSIRRSVVSKEKLNWSCQFQKGTFTAITTQGNKQITDMGNPKLFIDSNGAMHAINALKAKKKHYQLSDNPNLIDLNLSNKELKHLTVNMLSRNLKCIDLQSNKLESIPEELSQLIYLEKLKLDNNLLKKLPTNLRVLTNLNTLTFGHNQIRELPNGLEDLMKLESLMMNDNQISRLPLKMGQLIHLKRLFIHNNLITRLPVEIAKLGKLKEFSSEWLIYLNPPMPKIIRENKGQIIIDQIKHFCRTYQPQHLSNSQALEVQQRSFADFILYFHQIKAVDINKVQFGPKKRNLAHQVCTYNHLHLLQDLTTSKPKDLTSSSTVSHSLDLNARDQEGTTPICFAFRANFQEIVDYMIDLHPKVNLDIVAPKYGCPLHLCILKHRFGQALQLIETKQVNQNVLNPNGSNAMHILFANYQFDACGISESLANKLVRKGINVNLVDSNGLTPIHVAIKKNQLKALEFALNHNNYSQQSSFSKFDFNAPGKKLFTPLHYAILKSNHDAFIFMMKNASQHLDLLQLDESFRTPRGLALINSPFFKILYKLEKVQLTKNNDGGASFEINLDGIVSLGKGLRNFNKTTGHKHHTRSFDFNNTYQFGSQHLDKYMQLGSLQHIPRENDFELKQQRFALKHIHVTFRRIKINAKNAQHHNMRPKIMNTREHHSVAPAQKRLLMTQVPQSLQDIPHFGSGKKSPSTFSRTLFHKHPYKVAHSHQVNLGQQQMSGVHPHKMLVTNESIVADEQPSSRKVVNNIFISNLNINLNLNINISIPPSPRSTRNHNTSYMESYQSNNEGELSQVLGRKKSKGSGEKVTLNLAVMGIRKQSTVQQEQVRNHAYAGQIHTDKNEDLSLVDDEMPIRTEQVNTNVKPQVDMQGLIKNLIQPQVIFQSISEQLRNVELGQNQGLNQGLEENNVYINSCSLNDKDLDDRHTRFLNPDQLQTVKINHLNENFEDSMISRNNNNPGANTSMLKNQSQILQEEPIHQMRFHENGFSGKVTHGLNKTSNAITMVRSAEKKSLVQRELQGNSFVNIYRNIINTDIPMSKRLSYLYLGVSKALQSVLYQEPHHITTKDDEQSVKLKEIMQVLYCSIQYLLQLQGQSLLVTEILYQMQQIVITTQHGAELLLQAQILITQQQKSDLMTSHAVENSKLVTTHFESKTQKPLITNKYPKISTKLNQYLQTQKRNTFSDKSEFGTSPRVSQRKNSHIPGDSTVLRMASSSQIDEGLKLIRLDQGFNQTQQKHTQKQKMAMTSPSLRTKKVPSQISHYKPELKIMSQIVKKDALKKKQGDHVITSERSEKPHIKKV</sequence>
<dbReference type="InterPro" id="IPR001611">
    <property type="entry name" value="Leu-rich_rpt"/>
</dbReference>
<dbReference type="InterPro" id="IPR050216">
    <property type="entry name" value="LRR_domain-containing"/>
</dbReference>
<dbReference type="Pfam" id="PF12796">
    <property type="entry name" value="Ank_2"/>
    <property type="match status" value="1"/>
</dbReference>
<keyword evidence="2" id="KW-0677">Repeat</keyword>
<dbReference type="PANTHER" id="PTHR48051">
    <property type="match status" value="1"/>
</dbReference>
<dbReference type="InterPro" id="IPR003591">
    <property type="entry name" value="Leu-rich_rpt_typical-subtyp"/>
</dbReference>
<feature type="region of interest" description="Disordered" evidence="3">
    <location>
        <begin position="1390"/>
        <end position="1415"/>
    </location>
</feature>
<dbReference type="InterPro" id="IPR002110">
    <property type="entry name" value="Ankyrin_rpt"/>
</dbReference>
<dbReference type="EMBL" id="RRYP01000666">
    <property type="protein sequence ID" value="TNV87028.1"/>
    <property type="molecule type" value="Genomic_DNA"/>
</dbReference>
<keyword evidence="5" id="KW-1185">Reference proteome</keyword>
<dbReference type="InterPro" id="IPR032675">
    <property type="entry name" value="LRR_dom_sf"/>
</dbReference>
<reference evidence="4" key="1">
    <citation type="submission" date="2019-06" db="EMBL/GenBank/DDBJ databases">
        <authorList>
            <person name="Zheng W."/>
        </authorList>
    </citation>
    <scope>NUCLEOTIDE SEQUENCE</scope>
    <source>
        <strain evidence="4">QDHG01</strain>
    </source>
</reference>
<evidence type="ECO:0000256" key="3">
    <source>
        <dbReference type="SAM" id="MobiDB-lite"/>
    </source>
</evidence>
<dbReference type="SUPFAM" id="SSF48403">
    <property type="entry name" value="Ankyrin repeat"/>
    <property type="match status" value="1"/>
</dbReference>
<dbReference type="SMART" id="SM00369">
    <property type="entry name" value="LRR_TYP"/>
    <property type="match status" value="4"/>
</dbReference>
<comment type="caution">
    <text evidence="4">The sequence shown here is derived from an EMBL/GenBank/DDBJ whole genome shotgun (WGS) entry which is preliminary data.</text>
</comment>
<evidence type="ECO:0000256" key="1">
    <source>
        <dbReference type="ARBA" id="ARBA00022614"/>
    </source>
</evidence>
<evidence type="ECO:0000256" key="2">
    <source>
        <dbReference type="ARBA" id="ARBA00022737"/>
    </source>
</evidence>
<accession>A0A8J8P4W2</accession>
<dbReference type="Proteomes" id="UP000785679">
    <property type="component" value="Unassembled WGS sequence"/>
</dbReference>
<dbReference type="SMART" id="SM00248">
    <property type="entry name" value="ANK"/>
    <property type="match status" value="5"/>
</dbReference>
<feature type="region of interest" description="Disordered" evidence="3">
    <location>
        <begin position="1487"/>
        <end position="1509"/>
    </location>
</feature>
<name>A0A8J8P4W2_HALGN</name>
<dbReference type="SUPFAM" id="SSF52058">
    <property type="entry name" value="L domain-like"/>
    <property type="match status" value="1"/>
</dbReference>
<evidence type="ECO:0000313" key="4">
    <source>
        <dbReference type="EMBL" id="TNV87028.1"/>
    </source>
</evidence>
<organism evidence="4 5">
    <name type="scientific">Halteria grandinella</name>
    <dbReference type="NCBI Taxonomy" id="5974"/>
    <lineage>
        <taxon>Eukaryota</taxon>
        <taxon>Sar</taxon>
        <taxon>Alveolata</taxon>
        <taxon>Ciliophora</taxon>
        <taxon>Intramacronucleata</taxon>
        <taxon>Spirotrichea</taxon>
        <taxon>Stichotrichia</taxon>
        <taxon>Sporadotrichida</taxon>
        <taxon>Halteriidae</taxon>
        <taxon>Halteria</taxon>
    </lineage>
</organism>
<dbReference type="Gene3D" id="1.25.40.20">
    <property type="entry name" value="Ankyrin repeat-containing domain"/>
    <property type="match status" value="2"/>
</dbReference>
<dbReference type="PROSITE" id="PS51450">
    <property type="entry name" value="LRR"/>
    <property type="match status" value="2"/>
</dbReference>
<keyword evidence="1" id="KW-0433">Leucine-rich repeat</keyword>
<dbReference type="Gene3D" id="3.80.10.10">
    <property type="entry name" value="Ribonuclease Inhibitor"/>
    <property type="match status" value="2"/>
</dbReference>
<gene>
    <name evidence="4" type="ORF">FGO68_gene17465</name>
</gene>
<protein>
    <submittedName>
        <fullName evidence="4">Uncharacterized protein</fullName>
    </submittedName>
</protein>
<dbReference type="PANTHER" id="PTHR48051:SF1">
    <property type="entry name" value="RAS SUPPRESSOR PROTEIN 1"/>
    <property type="match status" value="1"/>
</dbReference>
<dbReference type="InterPro" id="IPR036770">
    <property type="entry name" value="Ankyrin_rpt-contain_sf"/>
</dbReference>
<dbReference type="GO" id="GO:0005737">
    <property type="term" value="C:cytoplasm"/>
    <property type="evidence" value="ECO:0007669"/>
    <property type="project" value="TreeGrafter"/>
</dbReference>